<dbReference type="InterPro" id="IPR024757">
    <property type="entry name" value="FtsZ_C"/>
</dbReference>
<proteinExistence type="inferred from homology"/>
<evidence type="ECO:0000256" key="10">
    <source>
        <dbReference type="RuleBase" id="RU000631"/>
    </source>
</evidence>
<evidence type="ECO:0000313" key="14">
    <source>
        <dbReference type="Proteomes" id="UP000633365"/>
    </source>
</evidence>
<dbReference type="GO" id="GO:0003924">
    <property type="term" value="F:GTPase activity"/>
    <property type="evidence" value="ECO:0007669"/>
    <property type="project" value="UniProtKB-UniRule"/>
</dbReference>
<dbReference type="PRINTS" id="PR00423">
    <property type="entry name" value="CELLDVISFTSZ"/>
</dbReference>
<keyword evidence="5 8" id="KW-0342">GTP-binding</keyword>
<keyword evidence="4 8" id="KW-0547">Nucleotide-binding</keyword>
<feature type="binding site" evidence="8">
    <location>
        <position position="144"/>
    </location>
    <ligand>
        <name>GTP</name>
        <dbReference type="ChEBI" id="CHEBI:37565"/>
    </ligand>
</feature>
<dbReference type="SUPFAM" id="SSF52490">
    <property type="entry name" value="Tubulin nucleotide-binding domain-like"/>
    <property type="match status" value="1"/>
</dbReference>
<dbReference type="Gene3D" id="3.30.1330.20">
    <property type="entry name" value="Tubulin/FtsZ, C-terminal domain"/>
    <property type="match status" value="1"/>
</dbReference>
<dbReference type="Pfam" id="PF12327">
    <property type="entry name" value="FtsZ_C"/>
    <property type="match status" value="1"/>
</dbReference>
<keyword evidence="2 8" id="KW-0963">Cytoplasm</keyword>
<dbReference type="InterPro" id="IPR045061">
    <property type="entry name" value="FtsZ/CetZ"/>
</dbReference>
<dbReference type="SMART" id="SM00865">
    <property type="entry name" value="Tubulin_C"/>
    <property type="match status" value="1"/>
</dbReference>
<dbReference type="GO" id="GO:0005737">
    <property type="term" value="C:cytoplasm"/>
    <property type="evidence" value="ECO:0007669"/>
    <property type="project" value="UniProtKB-SubCell"/>
</dbReference>
<dbReference type="InterPro" id="IPR020805">
    <property type="entry name" value="Cell_div_FtsZ_CS"/>
</dbReference>
<dbReference type="GO" id="GO:0000917">
    <property type="term" value="P:division septum assembly"/>
    <property type="evidence" value="ECO:0007669"/>
    <property type="project" value="UniProtKB-KW"/>
</dbReference>
<reference evidence="13" key="1">
    <citation type="submission" date="2021-01" db="EMBL/GenBank/DDBJ databases">
        <title>Genome public.</title>
        <authorList>
            <person name="Liu C."/>
            <person name="Sun Q."/>
        </authorList>
    </citation>
    <scope>NUCLEOTIDE SEQUENCE</scope>
    <source>
        <strain evidence="13">M6</strain>
    </source>
</reference>
<evidence type="ECO:0000313" key="13">
    <source>
        <dbReference type="EMBL" id="MBK6089056.1"/>
    </source>
</evidence>
<keyword evidence="7 8" id="KW-0131">Cell cycle</keyword>
<dbReference type="GO" id="GO:0005525">
    <property type="term" value="F:GTP binding"/>
    <property type="evidence" value="ECO:0007669"/>
    <property type="project" value="UniProtKB-UniRule"/>
</dbReference>
<dbReference type="Proteomes" id="UP000633365">
    <property type="component" value="Unassembled WGS sequence"/>
</dbReference>
<dbReference type="EMBL" id="JAEQMG010000108">
    <property type="protein sequence ID" value="MBK6089056.1"/>
    <property type="molecule type" value="Genomic_DNA"/>
</dbReference>
<dbReference type="HAMAP" id="MF_00909">
    <property type="entry name" value="FtsZ"/>
    <property type="match status" value="1"/>
</dbReference>
<dbReference type="PANTHER" id="PTHR30314">
    <property type="entry name" value="CELL DIVISION PROTEIN FTSZ-RELATED"/>
    <property type="match status" value="1"/>
</dbReference>
<organism evidence="13 14">
    <name type="scientific">Ruminococcus difficilis</name>
    <dbReference type="NCBI Taxonomy" id="2763069"/>
    <lineage>
        <taxon>Bacteria</taxon>
        <taxon>Bacillati</taxon>
        <taxon>Bacillota</taxon>
        <taxon>Clostridia</taxon>
        <taxon>Eubacteriales</taxon>
        <taxon>Oscillospiraceae</taxon>
        <taxon>Ruminococcus</taxon>
    </lineage>
</organism>
<dbReference type="InterPro" id="IPR036525">
    <property type="entry name" value="Tubulin/FtsZ_GTPase_sf"/>
</dbReference>
<protein>
    <recommendedName>
        <fullName evidence="8 9">Cell division protein FtsZ</fullName>
    </recommendedName>
</protein>
<comment type="subcellular location">
    <subcellularLocation>
        <location evidence="8">Cytoplasm</location>
    </subcellularLocation>
    <text evidence="8">Assembles at midcell at the inner surface of the cytoplasmic membrane.</text>
</comment>
<keyword evidence="14" id="KW-1185">Reference proteome</keyword>
<dbReference type="FunFam" id="3.40.50.1440:FF:000023">
    <property type="entry name" value="Cell division protein FtsZ"/>
    <property type="match status" value="1"/>
</dbReference>
<dbReference type="InterPro" id="IPR003008">
    <property type="entry name" value="Tubulin_FtsZ_GTPase"/>
</dbReference>
<dbReference type="RefSeq" id="WP_201427852.1">
    <property type="nucleotide sequence ID" value="NZ_JAEQMG010000108.1"/>
</dbReference>
<evidence type="ECO:0000256" key="6">
    <source>
        <dbReference type="ARBA" id="ARBA00023210"/>
    </source>
</evidence>
<dbReference type="InterPro" id="IPR037103">
    <property type="entry name" value="Tubulin/FtsZ-like_C"/>
</dbReference>
<evidence type="ECO:0000256" key="1">
    <source>
        <dbReference type="ARBA" id="ARBA00009690"/>
    </source>
</evidence>
<evidence type="ECO:0000256" key="5">
    <source>
        <dbReference type="ARBA" id="ARBA00023134"/>
    </source>
</evidence>
<gene>
    <name evidence="8 13" type="primary">ftsZ</name>
    <name evidence="13" type="ORF">JKK62_10455</name>
</gene>
<dbReference type="Pfam" id="PF00091">
    <property type="entry name" value="Tubulin"/>
    <property type="match status" value="1"/>
</dbReference>
<evidence type="ECO:0000259" key="11">
    <source>
        <dbReference type="SMART" id="SM00864"/>
    </source>
</evidence>
<dbReference type="InterPro" id="IPR018316">
    <property type="entry name" value="Tubulin/FtsZ_2-layer-sand-dom"/>
</dbReference>
<dbReference type="NCBIfam" id="TIGR00065">
    <property type="entry name" value="ftsZ"/>
    <property type="match status" value="1"/>
</dbReference>
<dbReference type="GO" id="GO:0043093">
    <property type="term" value="P:FtsZ-dependent cytokinesis"/>
    <property type="evidence" value="ECO:0007669"/>
    <property type="project" value="UniProtKB-UniRule"/>
</dbReference>
<dbReference type="InterPro" id="IPR008280">
    <property type="entry name" value="Tub_FtsZ_C"/>
</dbReference>
<evidence type="ECO:0000256" key="9">
    <source>
        <dbReference type="NCBIfam" id="TIGR00065"/>
    </source>
</evidence>
<feature type="binding site" evidence="8">
    <location>
        <begin position="109"/>
        <end position="111"/>
    </location>
    <ligand>
        <name>GTP</name>
        <dbReference type="ChEBI" id="CHEBI:37565"/>
    </ligand>
</feature>
<feature type="binding site" evidence="8">
    <location>
        <position position="188"/>
    </location>
    <ligand>
        <name>GTP</name>
        <dbReference type="ChEBI" id="CHEBI:37565"/>
    </ligand>
</feature>
<accession>A0A935C268</accession>
<dbReference type="CDD" id="cd02201">
    <property type="entry name" value="FtsZ_type1"/>
    <property type="match status" value="1"/>
</dbReference>
<dbReference type="InterPro" id="IPR000158">
    <property type="entry name" value="Cell_div_FtsZ"/>
</dbReference>
<feature type="domain" description="Tubulin/FtsZ GTPase" evidence="11">
    <location>
        <begin position="14"/>
        <end position="206"/>
    </location>
</feature>
<dbReference type="AlphaFoldDB" id="A0A935C268"/>
<evidence type="ECO:0000259" key="12">
    <source>
        <dbReference type="SMART" id="SM00865"/>
    </source>
</evidence>
<keyword evidence="3 8" id="KW-0132">Cell division</keyword>
<evidence type="ECO:0000256" key="8">
    <source>
        <dbReference type="HAMAP-Rule" id="MF_00909"/>
    </source>
</evidence>
<dbReference type="GO" id="GO:0051258">
    <property type="term" value="P:protein polymerization"/>
    <property type="evidence" value="ECO:0007669"/>
    <property type="project" value="UniProtKB-UniRule"/>
</dbReference>
<feature type="domain" description="Tubulin/FtsZ 2-layer sandwich" evidence="12">
    <location>
        <begin position="208"/>
        <end position="325"/>
    </location>
</feature>
<keyword evidence="6 8" id="KW-0717">Septation</keyword>
<feature type="binding site" evidence="8">
    <location>
        <position position="140"/>
    </location>
    <ligand>
        <name>GTP</name>
        <dbReference type="ChEBI" id="CHEBI:37565"/>
    </ligand>
</feature>
<name>A0A935C268_9FIRM</name>
<dbReference type="Gene3D" id="3.40.50.1440">
    <property type="entry name" value="Tubulin/FtsZ, GTPase domain"/>
    <property type="match status" value="1"/>
</dbReference>
<evidence type="ECO:0000256" key="7">
    <source>
        <dbReference type="ARBA" id="ARBA00023306"/>
    </source>
</evidence>
<dbReference type="PANTHER" id="PTHR30314:SF3">
    <property type="entry name" value="MITOCHONDRIAL DIVISION PROTEIN FSZA"/>
    <property type="match status" value="1"/>
</dbReference>
<evidence type="ECO:0000256" key="2">
    <source>
        <dbReference type="ARBA" id="ARBA00022490"/>
    </source>
</evidence>
<feature type="binding site" evidence="8">
    <location>
        <begin position="22"/>
        <end position="26"/>
    </location>
    <ligand>
        <name>GTP</name>
        <dbReference type="ChEBI" id="CHEBI:37565"/>
    </ligand>
</feature>
<dbReference type="SUPFAM" id="SSF55307">
    <property type="entry name" value="Tubulin C-terminal domain-like"/>
    <property type="match status" value="1"/>
</dbReference>
<dbReference type="GO" id="GO:0032153">
    <property type="term" value="C:cell division site"/>
    <property type="evidence" value="ECO:0007669"/>
    <property type="project" value="UniProtKB-UniRule"/>
</dbReference>
<sequence>MAFELELENEYTPKIKVIGVGGGGGNAVNRMVTTGIKNVEFIAVNTDEPVLRLSKATQKIHIGEKLTRGKGAGANPAIGQSAAEESKDEIAALLKDTDMVFVTAGMGGGTGTGAAPVIAKIAKDLGILTVGVVTKPFAFEGKKRMTQAEQGIAELTPCVDSLIIVPNEGLKKVSDTTITLLNAFEMSDDVLRQGVQSISDLILLPGLINLDFADVTSVMKDAGNAHMGMGKASGKDKAKIAATKAISSPLLETSIDGAKGVIINITASSDISLEDIDTAATMIKDKVSEDANIIWGAVIDDKMNDEMSVTVIATGFGGVGEQPAAAPSDNVIVDTPAETTASSRATKDTTDDEDDTFYDIMSIFNK</sequence>
<dbReference type="SMART" id="SM00864">
    <property type="entry name" value="Tubulin"/>
    <property type="match status" value="1"/>
</dbReference>
<comment type="subunit">
    <text evidence="8">Homodimer. Polymerizes to form a dynamic ring structure in a strictly GTP-dependent manner. Interacts directly with several other division proteins.</text>
</comment>
<evidence type="ECO:0000256" key="3">
    <source>
        <dbReference type="ARBA" id="ARBA00022618"/>
    </source>
</evidence>
<comment type="function">
    <text evidence="8 10">Essential cell division protein that forms a contractile ring structure (Z ring) at the future cell division site. The regulation of the ring assembly controls the timing and the location of cell division. One of the functions of the FtsZ ring is to recruit other cell division proteins to the septum to produce a new cell wall between the dividing cells. Binds GTP and shows GTPase activity.</text>
</comment>
<dbReference type="PROSITE" id="PS01135">
    <property type="entry name" value="FTSZ_2"/>
    <property type="match status" value="1"/>
</dbReference>
<comment type="caution">
    <text evidence="13">The sequence shown here is derived from an EMBL/GenBank/DDBJ whole genome shotgun (WGS) entry which is preliminary data.</text>
</comment>
<evidence type="ECO:0000256" key="4">
    <source>
        <dbReference type="ARBA" id="ARBA00022741"/>
    </source>
</evidence>
<comment type="similarity">
    <text evidence="1 8 10">Belongs to the FtsZ family.</text>
</comment>